<proteinExistence type="predicted"/>
<keyword evidence="1" id="KW-0175">Coiled coil</keyword>
<gene>
    <name evidence="2" type="ORF">OO014_04210</name>
</gene>
<evidence type="ECO:0000313" key="2">
    <source>
        <dbReference type="EMBL" id="MDC5696450.1"/>
    </source>
</evidence>
<organism evidence="2 3">
    <name type="scientific">Intrasporangium calvum</name>
    <dbReference type="NCBI Taxonomy" id="53358"/>
    <lineage>
        <taxon>Bacteria</taxon>
        <taxon>Bacillati</taxon>
        <taxon>Actinomycetota</taxon>
        <taxon>Actinomycetes</taxon>
        <taxon>Micrococcales</taxon>
        <taxon>Intrasporangiaceae</taxon>
        <taxon>Intrasporangium</taxon>
    </lineage>
</organism>
<dbReference type="Proteomes" id="UP001150259">
    <property type="component" value="Unassembled WGS sequence"/>
</dbReference>
<sequence>MSTAAALPRVEGRHRNTALAAARRARAIELRTQGWTYQAIADELGYASKGTVYRLVAQALAREISDAVEELQQLEAARLDALQAAIWEQAMSGDVDAAQAALCIVMSRCRLLGLLDRPKGLNEPWQPRTVVLTADDRAALGL</sequence>
<evidence type="ECO:0000313" key="3">
    <source>
        <dbReference type="Proteomes" id="UP001150259"/>
    </source>
</evidence>
<feature type="coiled-coil region" evidence="1">
    <location>
        <begin position="57"/>
        <end position="84"/>
    </location>
</feature>
<keyword evidence="3" id="KW-1185">Reference proteome</keyword>
<dbReference type="EMBL" id="JAPFQL010000011">
    <property type="protein sequence ID" value="MDC5696450.1"/>
    <property type="molecule type" value="Genomic_DNA"/>
</dbReference>
<name>A0ABT5GEY1_9MICO</name>
<accession>A0ABT5GEY1</accession>
<dbReference type="RefSeq" id="WP_272461026.1">
    <property type="nucleotide sequence ID" value="NZ_JAPFQL010000011.1"/>
</dbReference>
<dbReference type="Pfam" id="PF13384">
    <property type="entry name" value="HTH_23"/>
    <property type="match status" value="1"/>
</dbReference>
<comment type="caution">
    <text evidence="2">The sequence shown here is derived from an EMBL/GenBank/DDBJ whole genome shotgun (WGS) entry which is preliminary data.</text>
</comment>
<reference evidence="2 3" key="1">
    <citation type="submission" date="2022-11" db="EMBL/GenBank/DDBJ databases">
        <title>Anaerobic phenanthrene biodegradation by a DNRA strain PheN6.</title>
        <authorList>
            <person name="Zhang Z."/>
        </authorList>
    </citation>
    <scope>NUCLEOTIDE SEQUENCE [LARGE SCALE GENOMIC DNA]</scope>
    <source>
        <strain evidence="2 3">PheN6</strain>
    </source>
</reference>
<protein>
    <submittedName>
        <fullName evidence="2">Helix-turn-helix domain-containing protein</fullName>
    </submittedName>
</protein>
<evidence type="ECO:0000256" key="1">
    <source>
        <dbReference type="SAM" id="Coils"/>
    </source>
</evidence>